<name>A0A0X3Q014_SCHSO</name>
<dbReference type="GO" id="GO:0015031">
    <property type="term" value="P:protein transport"/>
    <property type="evidence" value="ECO:0007669"/>
    <property type="project" value="UniProtKB-KW"/>
</dbReference>
<evidence type="ECO:0000256" key="5">
    <source>
        <dbReference type="ARBA" id="ARBA00023010"/>
    </source>
</evidence>
<comment type="function">
    <text evidence="8">Mitochondrial intermembrane chaperone that participates in the import and insertion of some multi-pass transmembrane proteins into the mitochondrial inner membrane. Also required for the transfer of beta-barrel precursors from the TOM complex to the sorting and assembly machinery (SAM complex) of the outer membrane. Acts as a chaperone-like protein that protects the hydrophobic precursors from aggregation and guide them through the mitochondrial intermembrane space.</text>
</comment>
<comment type="subunit">
    <text evidence="8">Heterohexamer.</text>
</comment>
<comment type="subcellular location">
    <subcellularLocation>
        <location evidence="8">Mitochondrion inner membrane</location>
        <topology evidence="8">Peripheral membrane protein</topology>
        <orientation evidence="8">Intermembrane side</orientation>
    </subcellularLocation>
</comment>
<keyword evidence="1 8" id="KW-0813">Transport</keyword>
<evidence type="ECO:0000256" key="2">
    <source>
        <dbReference type="ARBA" id="ARBA00022723"/>
    </source>
</evidence>
<dbReference type="GO" id="GO:0005743">
    <property type="term" value="C:mitochondrial inner membrane"/>
    <property type="evidence" value="ECO:0007669"/>
    <property type="project" value="UniProtKB-SubCell"/>
</dbReference>
<evidence type="ECO:0000256" key="8">
    <source>
        <dbReference type="RuleBase" id="RU367043"/>
    </source>
</evidence>
<organism evidence="10">
    <name type="scientific">Schistocephalus solidus</name>
    <name type="common">Tapeworm</name>
    <dbReference type="NCBI Taxonomy" id="70667"/>
    <lineage>
        <taxon>Eukaryota</taxon>
        <taxon>Metazoa</taxon>
        <taxon>Spiralia</taxon>
        <taxon>Lophotrochozoa</taxon>
        <taxon>Platyhelminthes</taxon>
        <taxon>Cestoda</taxon>
        <taxon>Eucestoda</taxon>
        <taxon>Diphyllobothriidea</taxon>
        <taxon>Diphyllobothriidae</taxon>
        <taxon>Schistocephalus</taxon>
    </lineage>
</organism>
<keyword evidence="2" id="KW-0479">Metal-binding</keyword>
<evidence type="ECO:0000256" key="6">
    <source>
        <dbReference type="ARBA" id="ARBA00023128"/>
    </source>
</evidence>
<proteinExistence type="inferred from homology"/>
<evidence type="ECO:0000313" key="10">
    <source>
        <dbReference type="EMBL" id="JAP57483.1"/>
    </source>
</evidence>
<dbReference type="PANTHER" id="PTHR13172">
    <property type="entry name" value="MITOCHONDRIAL IMPORT INNER MEMBRANE TRANSLOCASE SUBUNIT TIM9B"/>
    <property type="match status" value="1"/>
</dbReference>
<evidence type="ECO:0000256" key="1">
    <source>
        <dbReference type="ARBA" id="ARBA00022448"/>
    </source>
</evidence>
<keyword evidence="7 8" id="KW-1015">Disulfide bond</keyword>
<accession>A0A0X3Q014</accession>
<gene>
    <name evidence="10" type="primary">TIM9</name>
    <name evidence="10" type="ORF">TR99385</name>
</gene>
<evidence type="ECO:0000259" key="9">
    <source>
        <dbReference type="Pfam" id="PF02953"/>
    </source>
</evidence>
<dbReference type="InterPro" id="IPR050673">
    <property type="entry name" value="Mito_inner_translocase_sub"/>
</dbReference>
<keyword evidence="6 8" id="KW-0496">Mitochondrion</keyword>
<dbReference type="GO" id="GO:0046872">
    <property type="term" value="F:metal ion binding"/>
    <property type="evidence" value="ECO:0007669"/>
    <property type="project" value="UniProtKB-KW"/>
</dbReference>
<keyword evidence="3" id="KW-0862">Zinc</keyword>
<feature type="domain" description="Tim10-like" evidence="9">
    <location>
        <begin position="33"/>
        <end position="90"/>
    </location>
</feature>
<sequence>RKRQNNTRKFHWRATVAACVSITMDAEMTDYLNKMQIKETSDLYVTCTSVCFDRCVMNFTARKLQDSELDCIEKCSQKFAKMNQRLTLRLFEMNKDEMTKQK</sequence>
<evidence type="ECO:0000256" key="3">
    <source>
        <dbReference type="ARBA" id="ARBA00022833"/>
    </source>
</evidence>
<dbReference type="SUPFAM" id="SSF144122">
    <property type="entry name" value="Tim10-like"/>
    <property type="match status" value="1"/>
</dbReference>
<comment type="domain">
    <text evidence="8">The twin CX3C motif contains 4 conserved Cys residues that form 2 disulfide bonds in the mitochondrial intermembrane space.</text>
</comment>
<dbReference type="InterPro" id="IPR004217">
    <property type="entry name" value="Tim10-like"/>
</dbReference>
<protein>
    <recommendedName>
        <fullName evidence="8">Mitochondrial import inner membrane translocase subunit</fullName>
    </recommendedName>
</protein>
<keyword evidence="8" id="KW-0143">Chaperone</keyword>
<dbReference type="AlphaFoldDB" id="A0A0X3Q014"/>
<keyword evidence="8" id="KW-0472">Membrane</keyword>
<dbReference type="Gene3D" id="1.10.287.810">
    <property type="entry name" value="Mitochondrial import inner membrane translocase subunit tim13 like domains"/>
    <property type="match status" value="1"/>
</dbReference>
<evidence type="ECO:0000256" key="7">
    <source>
        <dbReference type="ARBA" id="ARBA00023157"/>
    </source>
</evidence>
<keyword evidence="5 8" id="KW-0811">Translocation</keyword>
<dbReference type="InterPro" id="IPR035427">
    <property type="entry name" value="Tim10-like_dom_sf"/>
</dbReference>
<keyword evidence="8" id="KW-0999">Mitochondrion inner membrane</keyword>
<dbReference type="EMBL" id="GEEE01005742">
    <property type="protein sequence ID" value="JAP57483.1"/>
    <property type="molecule type" value="Transcribed_RNA"/>
</dbReference>
<comment type="similarity">
    <text evidence="8">Belongs to the small Tim family.</text>
</comment>
<evidence type="ECO:0000256" key="4">
    <source>
        <dbReference type="ARBA" id="ARBA00022927"/>
    </source>
</evidence>
<keyword evidence="4 8" id="KW-0653">Protein transport</keyword>
<reference evidence="10" key="1">
    <citation type="submission" date="2016-01" db="EMBL/GenBank/DDBJ databases">
        <title>Reference transcriptome for the parasite Schistocephalus solidus: insights into the molecular evolution of parasitism.</title>
        <authorList>
            <person name="Hebert F.O."/>
            <person name="Grambauer S."/>
            <person name="Barber I."/>
            <person name="Landry C.R."/>
            <person name="Aubin-Horth N."/>
        </authorList>
    </citation>
    <scope>NUCLEOTIDE SEQUENCE</scope>
</reference>
<feature type="non-terminal residue" evidence="10">
    <location>
        <position position="1"/>
    </location>
</feature>
<dbReference type="Pfam" id="PF02953">
    <property type="entry name" value="zf-Tim10_DDP"/>
    <property type="match status" value="1"/>
</dbReference>